<proteinExistence type="predicted"/>
<name>T0R6F5_SAPDV</name>
<dbReference type="OrthoDB" id="116546at2759"/>
<dbReference type="EMBL" id="JH767311">
    <property type="protein sequence ID" value="EQC25092.1"/>
    <property type="molecule type" value="Genomic_DNA"/>
</dbReference>
<accession>T0R6F5</accession>
<dbReference type="GeneID" id="19957755"/>
<keyword evidence="1" id="KW-0175">Coiled coil</keyword>
<evidence type="ECO:0000313" key="3">
    <source>
        <dbReference type="Proteomes" id="UP000030762"/>
    </source>
</evidence>
<gene>
    <name evidence="2" type="ORF">SDRG_17028</name>
</gene>
<dbReference type="RefSeq" id="XP_008621483.1">
    <property type="nucleotide sequence ID" value="XM_008623261.1"/>
</dbReference>
<keyword evidence="3" id="KW-1185">Reference proteome</keyword>
<sequence>METKINTVARNDLALACDLDQPTRSKRQRKRYIDEITELRAKVADYSEQLAALTQRQEIDIICATPWEGISRRQAVERSVAEQDNARLKDAVQEQLTTIQTLLRIVQKRPKL</sequence>
<organism evidence="2 3">
    <name type="scientific">Saprolegnia diclina (strain VS20)</name>
    <dbReference type="NCBI Taxonomy" id="1156394"/>
    <lineage>
        <taxon>Eukaryota</taxon>
        <taxon>Sar</taxon>
        <taxon>Stramenopiles</taxon>
        <taxon>Oomycota</taxon>
        <taxon>Saprolegniomycetes</taxon>
        <taxon>Saprolegniales</taxon>
        <taxon>Saprolegniaceae</taxon>
        <taxon>Saprolegnia</taxon>
    </lineage>
</organism>
<dbReference type="InParanoid" id="T0R6F5"/>
<protein>
    <submittedName>
        <fullName evidence="2">Uncharacterized protein</fullName>
    </submittedName>
</protein>
<dbReference type="VEuPathDB" id="FungiDB:SDRG_17028"/>
<evidence type="ECO:0000313" key="2">
    <source>
        <dbReference type="EMBL" id="EQC25092.1"/>
    </source>
</evidence>
<reference evidence="2 3" key="1">
    <citation type="submission" date="2012-04" db="EMBL/GenBank/DDBJ databases">
        <title>The Genome Sequence of Saprolegnia declina VS20.</title>
        <authorList>
            <consortium name="The Broad Institute Genome Sequencing Platform"/>
            <person name="Russ C."/>
            <person name="Nusbaum C."/>
            <person name="Tyler B."/>
            <person name="van West P."/>
            <person name="Dieguez-Uribeondo J."/>
            <person name="de Bruijn I."/>
            <person name="Tripathy S."/>
            <person name="Jiang R."/>
            <person name="Young S.K."/>
            <person name="Zeng Q."/>
            <person name="Gargeya S."/>
            <person name="Fitzgerald M."/>
            <person name="Haas B."/>
            <person name="Abouelleil A."/>
            <person name="Alvarado L."/>
            <person name="Arachchi H.M."/>
            <person name="Berlin A."/>
            <person name="Chapman S.B."/>
            <person name="Goldberg J."/>
            <person name="Griggs A."/>
            <person name="Gujja S."/>
            <person name="Hansen M."/>
            <person name="Howarth C."/>
            <person name="Imamovic A."/>
            <person name="Larimer J."/>
            <person name="McCowen C."/>
            <person name="Montmayeur A."/>
            <person name="Murphy C."/>
            <person name="Neiman D."/>
            <person name="Pearson M."/>
            <person name="Priest M."/>
            <person name="Roberts A."/>
            <person name="Saif S."/>
            <person name="Shea T."/>
            <person name="Sisk P."/>
            <person name="Sykes S."/>
            <person name="Wortman J."/>
            <person name="Nusbaum C."/>
            <person name="Birren B."/>
        </authorList>
    </citation>
    <scope>NUCLEOTIDE SEQUENCE [LARGE SCALE GENOMIC DNA]</scope>
    <source>
        <strain evidence="2 3">VS20</strain>
    </source>
</reference>
<dbReference type="AlphaFoldDB" id="T0R6F5"/>
<evidence type="ECO:0000256" key="1">
    <source>
        <dbReference type="SAM" id="Coils"/>
    </source>
</evidence>
<feature type="non-terminal residue" evidence="2">
    <location>
        <position position="112"/>
    </location>
</feature>
<feature type="coiled-coil region" evidence="1">
    <location>
        <begin position="29"/>
        <end position="56"/>
    </location>
</feature>
<dbReference type="Proteomes" id="UP000030762">
    <property type="component" value="Unassembled WGS sequence"/>
</dbReference>